<evidence type="ECO:0000256" key="1">
    <source>
        <dbReference type="ARBA" id="ARBA00004123"/>
    </source>
</evidence>
<dbReference type="Pfam" id="PF13324">
    <property type="entry name" value="GCIP_N"/>
    <property type="match status" value="1"/>
</dbReference>
<feature type="domain" description="Cyclin-D1-binding protein 1-like C-terminal" evidence="8">
    <location>
        <begin position="216"/>
        <end position="315"/>
    </location>
</feature>
<evidence type="ECO:0000259" key="8">
    <source>
        <dbReference type="Pfam" id="PF20936"/>
    </source>
</evidence>
<keyword evidence="5" id="KW-0539">Nucleus</keyword>
<evidence type="ECO:0000256" key="4">
    <source>
        <dbReference type="ARBA" id="ARBA00022490"/>
    </source>
</evidence>
<dbReference type="InterPro" id="IPR049317">
    <property type="entry name" value="GCIP-like_N"/>
</dbReference>
<gene>
    <name evidence="9" type="ORF">GH714_041147</name>
</gene>
<evidence type="ECO:0000256" key="3">
    <source>
        <dbReference type="ARBA" id="ARBA00008940"/>
    </source>
</evidence>
<comment type="caution">
    <text evidence="9">The sequence shown here is derived from an EMBL/GenBank/DDBJ whole genome shotgun (WGS) entry which is preliminary data.</text>
</comment>
<dbReference type="InterPro" id="IPR049318">
    <property type="entry name" value="GCIP_C"/>
</dbReference>
<keyword evidence="6" id="KW-0131">Cell cycle</keyword>
<dbReference type="EMBL" id="JAAGAX010000004">
    <property type="protein sequence ID" value="KAF2317832.1"/>
    <property type="molecule type" value="Genomic_DNA"/>
</dbReference>
<evidence type="ECO:0000313" key="9">
    <source>
        <dbReference type="EMBL" id="KAF2317832.1"/>
    </source>
</evidence>
<evidence type="ECO:0000256" key="5">
    <source>
        <dbReference type="ARBA" id="ARBA00023242"/>
    </source>
</evidence>
<dbReference type="Proteomes" id="UP000467840">
    <property type="component" value="Chromosome 6"/>
</dbReference>
<dbReference type="PANTHER" id="PTHR15492">
    <property type="entry name" value="CYCLIN D1-BINDING PROTEIN 1"/>
    <property type="match status" value="1"/>
</dbReference>
<evidence type="ECO:0000313" key="10">
    <source>
        <dbReference type="Proteomes" id="UP000467840"/>
    </source>
</evidence>
<dbReference type="PANTHER" id="PTHR15492:SF1">
    <property type="entry name" value="CYCLIN-D1-BINDING PROTEIN 1"/>
    <property type="match status" value="1"/>
</dbReference>
<keyword evidence="10" id="KW-1185">Reference proteome</keyword>
<dbReference type="GO" id="GO:0005737">
    <property type="term" value="C:cytoplasm"/>
    <property type="evidence" value="ECO:0007669"/>
    <property type="project" value="UniProtKB-SubCell"/>
</dbReference>
<comment type="similarity">
    <text evidence="3">Belongs to the CCNDBP1 family.</text>
</comment>
<proteinExistence type="inferred from homology"/>
<reference evidence="9 10" key="1">
    <citation type="journal article" date="2020" name="Mol. Plant">
        <title>The Chromosome-Based Rubber Tree Genome Provides New Insights into Spurge Genome Evolution and Rubber Biosynthesis.</title>
        <authorList>
            <person name="Liu J."/>
            <person name="Shi C."/>
            <person name="Shi C.C."/>
            <person name="Li W."/>
            <person name="Zhang Q.J."/>
            <person name="Zhang Y."/>
            <person name="Li K."/>
            <person name="Lu H.F."/>
            <person name="Shi C."/>
            <person name="Zhu S.T."/>
            <person name="Xiao Z.Y."/>
            <person name="Nan H."/>
            <person name="Yue Y."/>
            <person name="Zhu X.G."/>
            <person name="Wu Y."/>
            <person name="Hong X.N."/>
            <person name="Fan G.Y."/>
            <person name="Tong Y."/>
            <person name="Zhang D."/>
            <person name="Mao C.L."/>
            <person name="Liu Y.L."/>
            <person name="Hao S.J."/>
            <person name="Liu W.Q."/>
            <person name="Lv M.Q."/>
            <person name="Zhang H.B."/>
            <person name="Liu Y."/>
            <person name="Hu-Tang G.R."/>
            <person name="Wang J.P."/>
            <person name="Wang J.H."/>
            <person name="Sun Y.H."/>
            <person name="Ni S.B."/>
            <person name="Chen W.B."/>
            <person name="Zhang X.C."/>
            <person name="Jiao Y.N."/>
            <person name="Eichler E.E."/>
            <person name="Li G.H."/>
            <person name="Liu X."/>
            <person name="Gao L.Z."/>
        </authorList>
    </citation>
    <scope>NUCLEOTIDE SEQUENCE [LARGE SCALE GENOMIC DNA]</scope>
    <source>
        <strain evidence="10">cv. GT1</strain>
        <tissue evidence="9">Leaf</tissue>
    </source>
</reference>
<evidence type="ECO:0000256" key="6">
    <source>
        <dbReference type="ARBA" id="ARBA00023306"/>
    </source>
</evidence>
<comment type="subcellular location">
    <subcellularLocation>
        <location evidence="2">Cytoplasm</location>
    </subcellularLocation>
    <subcellularLocation>
        <location evidence="1">Nucleus</location>
    </subcellularLocation>
</comment>
<name>A0A6A6MVD7_HEVBR</name>
<sequence>MEELEKERLNQTFNSYFKTFHETFQYLLDQTPYSSLDKVSWEEVVKMGDQVYKQATIIFGMFWTEEKTELKAVEENMVTYFNTVQDLLLLSRGCTVGAGPTLSSYISLSLQKVFDAVGCSIKLLAICVSSYGSCNKDLKLDVLRLVGAVCASFEVVCSDLKKTPATNITAIGKEMKQFAGSVKKVLCEMKELKPASSILMDEASDGGPPITEAGLQGEDDDLSPEEMKIAQSAIGVVSETTVVIEELIRSIIGLLDQEKSDNNGSFVYSLEKLLKLCQEIDGEIFELKACLYPPQDVTDIKEALENISRIISEMLAVVESFSTFLATFFQACRGLTSSIKQMETELDNYCTSDIESKMQNVAVSNERERERERGDSC</sequence>
<accession>A0A6A6MVD7</accession>
<dbReference type="GO" id="GO:0005634">
    <property type="term" value="C:nucleus"/>
    <property type="evidence" value="ECO:0007669"/>
    <property type="project" value="UniProtKB-SubCell"/>
</dbReference>
<dbReference type="Gene3D" id="1.20.1410.10">
    <property type="entry name" value="I/LWEQ domain"/>
    <property type="match status" value="1"/>
</dbReference>
<dbReference type="Pfam" id="PF20936">
    <property type="entry name" value="GCIP_C"/>
    <property type="match status" value="1"/>
</dbReference>
<dbReference type="InterPro" id="IPR026907">
    <property type="entry name" value="GCIP-like"/>
</dbReference>
<feature type="domain" description="Cyclin-D1-binding protein 1-like N-terminal" evidence="7">
    <location>
        <begin position="43"/>
        <end position="194"/>
    </location>
</feature>
<dbReference type="AlphaFoldDB" id="A0A6A6MVD7"/>
<evidence type="ECO:0000256" key="2">
    <source>
        <dbReference type="ARBA" id="ARBA00004496"/>
    </source>
</evidence>
<organism evidence="9 10">
    <name type="scientific">Hevea brasiliensis</name>
    <name type="common">Para rubber tree</name>
    <name type="synonym">Siphonia brasiliensis</name>
    <dbReference type="NCBI Taxonomy" id="3981"/>
    <lineage>
        <taxon>Eukaryota</taxon>
        <taxon>Viridiplantae</taxon>
        <taxon>Streptophyta</taxon>
        <taxon>Embryophyta</taxon>
        <taxon>Tracheophyta</taxon>
        <taxon>Spermatophyta</taxon>
        <taxon>Magnoliopsida</taxon>
        <taxon>eudicotyledons</taxon>
        <taxon>Gunneridae</taxon>
        <taxon>Pentapetalae</taxon>
        <taxon>rosids</taxon>
        <taxon>fabids</taxon>
        <taxon>Malpighiales</taxon>
        <taxon>Euphorbiaceae</taxon>
        <taxon>Crotonoideae</taxon>
        <taxon>Micrandreae</taxon>
        <taxon>Hevea</taxon>
    </lineage>
</organism>
<evidence type="ECO:0000259" key="7">
    <source>
        <dbReference type="Pfam" id="PF13324"/>
    </source>
</evidence>
<keyword evidence="4" id="KW-0963">Cytoplasm</keyword>
<protein>
    <submittedName>
        <fullName evidence="9">Uncharacterized protein</fullName>
    </submittedName>
</protein>